<evidence type="ECO:0008006" key="3">
    <source>
        <dbReference type="Google" id="ProtNLM"/>
    </source>
</evidence>
<evidence type="ECO:0000313" key="1">
    <source>
        <dbReference type="EMBL" id="WEL19281.1"/>
    </source>
</evidence>
<protein>
    <recommendedName>
        <fullName evidence="3">GOLD domain-containing protein</fullName>
    </recommendedName>
</protein>
<reference evidence="1 2" key="1">
    <citation type="submission" date="2022-09" db="EMBL/GenBank/DDBJ databases">
        <title>Xylan utilization by haloarchaea-nanohaloarchaea associations.</title>
        <authorList>
            <person name="Yakimov M."/>
        </authorList>
    </citation>
    <scope>NUCLEOTIDE SEQUENCE [LARGE SCALE GENOMIC DNA]</scope>
    <source>
        <strain evidence="1 2">SVXNc</strain>
    </source>
</reference>
<name>A0ABY8CHW5_9ARCH</name>
<proteinExistence type="predicted"/>
<dbReference type="GeneID" id="98290295"/>
<evidence type="ECO:0000313" key="2">
    <source>
        <dbReference type="Proteomes" id="UP001218034"/>
    </source>
</evidence>
<keyword evidence="2" id="KW-1185">Reference proteome</keyword>
<gene>
    <name evidence="1" type="ORF">SVXNc_0253</name>
</gene>
<accession>A0ABY8CHW5</accession>
<dbReference type="RefSeq" id="WP_347722152.1">
    <property type="nucleotide sequence ID" value="NZ_CP104395.1"/>
</dbReference>
<dbReference type="EMBL" id="CP104395">
    <property type="protein sequence ID" value="WEL19281.1"/>
    <property type="molecule type" value="Genomic_DNA"/>
</dbReference>
<dbReference type="Proteomes" id="UP001218034">
    <property type="component" value="Chromosome"/>
</dbReference>
<sequence>MDKFWLFCFTLLAVGIGAITIANMETAETVEFTDLETECQVSEQQEVNLRLADNKVVFDGHFPENDSDAELSYNYRQTADEIVLNIKSKPTGERIDFFNDCYASVVYRAQTPELEQGPYNVIVKHNGEDAGETTLRVN</sequence>
<organism evidence="1 2">
    <name type="scientific">Candidatus Nanohalococcus occultus</name>
    <dbReference type="NCBI Taxonomy" id="2978047"/>
    <lineage>
        <taxon>Archaea</taxon>
        <taxon>Candidatus Nanohalarchaeota</taxon>
        <taxon>Candidatus Nanohalarchaeota incertae sedis</taxon>
        <taxon>Candidatus Nanohalococcus</taxon>
    </lineage>
</organism>